<keyword evidence="8" id="KW-0028">Amino-acid biosynthesis</keyword>
<feature type="active site" description="For GATase activity" evidence="8">
    <location>
        <position position="2"/>
    </location>
</feature>
<reference evidence="13" key="1">
    <citation type="submission" date="2017-10" db="EMBL/GenBank/DDBJ databases">
        <authorList>
            <person name="Frank J."/>
        </authorList>
    </citation>
    <scope>NUCLEOTIDE SEQUENCE [LARGE SCALE GENOMIC DNA]</scope>
</reference>
<evidence type="ECO:0000256" key="1">
    <source>
        <dbReference type="ARBA" id="ARBA00005187"/>
    </source>
</evidence>
<proteinExistence type="inferred from homology"/>
<dbReference type="Gene3D" id="3.60.20.10">
    <property type="entry name" value="Glutamine Phosphoribosylpyrophosphate, subunit 1, domain 1"/>
    <property type="match status" value="1"/>
</dbReference>
<evidence type="ECO:0000256" key="4">
    <source>
        <dbReference type="ARBA" id="ARBA00022741"/>
    </source>
</evidence>
<dbReference type="PANTHER" id="PTHR43284">
    <property type="entry name" value="ASPARAGINE SYNTHETASE (GLUTAMINE-HYDROLYZING)"/>
    <property type="match status" value="1"/>
</dbReference>
<dbReference type="CDD" id="cd01991">
    <property type="entry name" value="Asn_synthase_B_C"/>
    <property type="match status" value="1"/>
</dbReference>
<dbReference type="KEGG" id="kst:KSMBR1_0885"/>
<dbReference type="GO" id="GO:0004066">
    <property type="term" value="F:asparagine synthase (glutamine-hydrolyzing) activity"/>
    <property type="evidence" value="ECO:0007669"/>
    <property type="project" value="UniProtKB-EC"/>
</dbReference>
<evidence type="ECO:0000256" key="5">
    <source>
        <dbReference type="ARBA" id="ARBA00022840"/>
    </source>
</evidence>
<dbReference type="RefSeq" id="WP_099324243.1">
    <property type="nucleotide sequence ID" value="NZ_LT934425.1"/>
</dbReference>
<dbReference type="PROSITE" id="PS51278">
    <property type="entry name" value="GATASE_TYPE_2"/>
    <property type="match status" value="1"/>
</dbReference>
<evidence type="ECO:0000313" key="13">
    <source>
        <dbReference type="Proteomes" id="UP000221734"/>
    </source>
</evidence>
<evidence type="ECO:0000256" key="10">
    <source>
        <dbReference type="PIRSR" id="PIRSR001589-3"/>
    </source>
</evidence>
<accession>A0A2C9CCG1</accession>
<feature type="binding site" evidence="9">
    <location>
        <position position="307"/>
    </location>
    <ligand>
        <name>ATP</name>
        <dbReference type="ChEBI" id="CHEBI:30616"/>
    </ligand>
</feature>
<keyword evidence="13" id="KW-1185">Reference proteome</keyword>
<dbReference type="CDD" id="cd00712">
    <property type="entry name" value="AsnB"/>
    <property type="match status" value="1"/>
</dbReference>
<keyword evidence="8" id="KW-0061">Asparagine biosynthesis</keyword>
<dbReference type="PANTHER" id="PTHR43284:SF1">
    <property type="entry name" value="ASPARAGINE SYNTHETASE"/>
    <property type="match status" value="1"/>
</dbReference>
<evidence type="ECO:0000256" key="7">
    <source>
        <dbReference type="ARBA" id="ARBA00048741"/>
    </source>
</evidence>
<evidence type="ECO:0000256" key="8">
    <source>
        <dbReference type="PIRSR" id="PIRSR001589-1"/>
    </source>
</evidence>
<dbReference type="InterPro" id="IPR006426">
    <property type="entry name" value="Asn_synth_AEB"/>
</dbReference>
<evidence type="ECO:0000259" key="11">
    <source>
        <dbReference type="PROSITE" id="PS51278"/>
    </source>
</evidence>
<dbReference type="SUPFAM" id="SSF52402">
    <property type="entry name" value="Adenine nucleotide alpha hydrolases-like"/>
    <property type="match status" value="1"/>
</dbReference>
<dbReference type="EMBL" id="LT934425">
    <property type="protein sequence ID" value="SOH03396.1"/>
    <property type="molecule type" value="Genomic_DNA"/>
</dbReference>
<feature type="binding site" evidence="9">
    <location>
        <position position="109"/>
    </location>
    <ligand>
        <name>L-glutamine</name>
        <dbReference type="ChEBI" id="CHEBI:58359"/>
    </ligand>
</feature>
<dbReference type="InterPro" id="IPR029055">
    <property type="entry name" value="Ntn_hydrolases_N"/>
</dbReference>
<comment type="catalytic activity">
    <reaction evidence="7">
        <text>L-aspartate + L-glutamine + ATP + H2O = L-asparagine + L-glutamate + AMP + diphosphate + H(+)</text>
        <dbReference type="Rhea" id="RHEA:12228"/>
        <dbReference type="ChEBI" id="CHEBI:15377"/>
        <dbReference type="ChEBI" id="CHEBI:15378"/>
        <dbReference type="ChEBI" id="CHEBI:29985"/>
        <dbReference type="ChEBI" id="CHEBI:29991"/>
        <dbReference type="ChEBI" id="CHEBI:30616"/>
        <dbReference type="ChEBI" id="CHEBI:33019"/>
        <dbReference type="ChEBI" id="CHEBI:58048"/>
        <dbReference type="ChEBI" id="CHEBI:58359"/>
        <dbReference type="ChEBI" id="CHEBI:456215"/>
        <dbReference type="EC" id="6.3.5.4"/>
    </reaction>
</comment>
<protein>
    <recommendedName>
        <fullName evidence="3">asparagine synthase (glutamine-hydrolyzing)</fullName>
        <ecNumber evidence="3">6.3.5.4</ecNumber>
    </recommendedName>
</protein>
<dbReference type="EC" id="6.3.5.4" evidence="3"/>
<dbReference type="InterPro" id="IPR051786">
    <property type="entry name" value="ASN_synthetase/amidase"/>
</dbReference>
<evidence type="ECO:0000256" key="9">
    <source>
        <dbReference type="PIRSR" id="PIRSR001589-2"/>
    </source>
</evidence>
<evidence type="ECO:0000313" key="12">
    <source>
        <dbReference type="EMBL" id="SOH03396.1"/>
    </source>
</evidence>
<dbReference type="InterPro" id="IPR014729">
    <property type="entry name" value="Rossmann-like_a/b/a_fold"/>
</dbReference>
<dbReference type="PIRSF" id="PIRSF001589">
    <property type="entry name" value="Asn_synthetase_glu-h"/>
    <property type="match status" value="1"/>
</dbReference>
<dbReference type="InterPro" id="IPR033738">
    <property type="entry name" value="AsnB_N"/>
</dbReference>
<dbReference type="SUPFAM" id="SSF56235">
    <property type="entry name" value="N-terminal nucleophile aminohydrolases (Ntn hydrolases)"/>
    <property type="match status" value="1"/>
</dbReference>
<dbReference type="Proteomes" id="UP000221734">
    <property type="component" value="Chromosome Kuenenia_stuttgartiensis_MBR1"/>
</dbReference>
<comment type="similarity">
    <text evidence="2">Belongs to the asparagine synthetase family.</text>
</comment>
<name>A0A2C9CCG1_KUEST</name>
<dbReference type="AlphaFoldDB" id="A0A2C9CCG1"/>
<keyword evidence="4 9" id="KW-0547">Nucleotide-binding</keyword>
<dbReference type="Pfam" id="PF00733">
    <property type="entry name" value="Asn_synthase"/>
    <property type="match status" value="1"/>
</dbReference>
<feature type="domain" description="Glutamine amidotransferase type-2" evidence="11">
    <location>
        <begin position="2"/>
        <end position="223"/>
    </location>
</feature>
<dbReference type="NCBIfam" id="TIGR01536">
    <property type="entry name" value="asn_synth_AEB"/>
    <property type="match status" value="1"/>
</dbReference>
<feature type="site" description="Important for beta-aspartyl-AMP intermediate formation" evidence="10">
    <location>
        <position position="382"/>
    </location>
</feature>
<dbReference type="GO" id="GO:0005829">
    <property type="term" value="C:cytosol"/>
    <property type="evidence" value="ECO:0007669"/>
    <property type="project" value="TreeGrafter"/>
</dbReference>
<keyword evidence="6 8" id="KW-0315">Glutamine amidotransferase</keyword>
<evidence type="ECO:0000256" key="6">
    <source>
        <dbReference type="ARBA" id="ARBA00022962"/>
    </source>
</evidence>
<dbReference type="Pfam" id="PF13522">
    <property type="entry name" value="GATase_6"/>
    <property type="match status" value="1"/>
</dbReference>
<dbReference type="Gene3D" id="3.40.50.620">
    <property type="entry name" value="HUPs"/>
    <property type="match status" value="1"/>
</dbReference>
<dbReference type="GO" id="GO:0006529">
    <property type="term" value="P:asparagine biosynthetic process"/>
    <property type="evidence" value="ECO:0007669"/>
    <property type="project" value="UniProtKB-KW"/>
</dbReference>
<dbReference type="InterPro" id="IPR017932">
    <property type="entry name" value="GATase_2_dom"/>
</dbReference>
<keyword evidence="5 9" id="KW-0067">ATP-binding</keyword>
<sequence>MCGIAGFLSKNNGRANNELRFMVNKMADTLQHRGPDDSGVWVDAEVCVALGHRRLSILDLSPEGNQPMHSACGRYVVAFNGEIYNYREIREELEKNSQGIKPTWRGHSDTEVMLEAFRQWGVIAAVKRFNGMFAFALWDRKERVLCLVRDRVGEKPLYYGWMEKTLLFGSELKALRTHPDFKCEINRDALTLYLRHNYIPAPYSIYKGVYKLLPGTILTISPSKDFSSNPIPYWSAREVAEQGKFEPFTGSTEDAIAQLDNILRDAVKLRMEADVPLGAFLSGGVDSSTVVALMQAQSSQKVKTFTIGFYEDGYNEANHAQEVARHLSTDHTELYVTSKEAMEVIPKLPALYDEPFSDSSQIPTYLVSQLTRNHVTVSLSGDAGDEVFGGYPRYTWTRNIWKRLGWMPRHLRWAIARGLTTVSTRVWDDVYKKSSHLLPGFMKHRMFGDKLHKLAEILNVGGQEELYRQLVSHWKLPSSVVLGGTEPLTPLSDKKSWANLINFTKKMMFLDMITYLPDDILVKVDRAAMGVSLETRIPFLDHRLIEFAWRLPLSMLVHNGQGKWLLRQVLYKYVPKRLIERPKMGFGVPIDTWLRGPLRDWAEELLAEKRLLNEGFFNPIPIREKWLEHLSGRRNWQYYLWDILMFQAWLENQS</sequence>
<comment type="pathway">
    <text evidence="1">Amino-acid biosynthesis; L-asparagine biosynthesis; L-asparagine from L-aspartate (L-Gln route): step 1/1.</text>
</comment>
<dbReference type="InterPro" id="IPR001962">
    <property type="entry name" value="Asn_synthase"/>
</dbReference>
<feature type="binding site" evidence="9">
    <location>
        <begin position="380"/>
        <end position="381"/>
    </location>
    <ligand>
        <name>ATP</name>
        <dbReference type="ChEBI" id="CHEBI:30616"/>
    </ligand>
</feature>
<dbReference type="OrthoDB" id="9763290at2"/>
<gene>
    <name evidence="12" type="primary">asnB</name>
    <name evidence="12" type="ORF">KSMBR1_0885</name>
</gene>
<organism evidence="12 13">
    <name type="scientific">Kuenenia stuttgartiensis</name>
    <dbReference type="NCBI Taxonomy" id="174633"/>
    <lineage>
        <taxon>Bacteria</taxon>
        <taxon>Pseudomonadati</taxon>
        <taxon>Planctomycetota</taxon>
        <taxon>Candidatus Brocadiia</taxon>
        <taxon>Candidatus Brocadiales</taxon>
        <taxon>Candidatus Brocadiaceae</taxon>
        <taxon>Candidatus Kuenenia</taxon>
    </lineage>
</organism>
<evidence type="ECO:0000256" key="2">
    <source>
        <dbReference type="ARBA" id="ARBA00005752"/>
    </source>
</evidence>
<dbReference type="GO" id="GO:0005524">
    <property type="term" value="F:ATP binding"/>
    <property type="evidence" value="ECO:0007669"/>
    <property type="project" value="UniProtKB-KW"/>
</dbReference>
<evidence type="ECO:0000256" key="3">
    <source>
        <dbReference type="ARBA" id="ARBA00012737"/>
    </source>
</evidence>